<dbReference type="InterPro" id="IPR002213">
    <property type="entry name" value="UDP_glucos_trans"/>
</dbReference>
<dbReference type="SUPFAM" id="SSF53756">
    <property type="entry name" value="UDP-Glycosyltransferase/glycogen phosphorylase"/>
    <property type="match status" value="1"/>
</dbReference>
<comment type="caution">
    <text evidence="2">The sequence shown here is derived from an EMBL/GenBank/DDBJ whole genome shotgun (WGS) entry which is preliminary data.</text>
</comment>
<gene>
    <name evidence="2" type="ORF">CUMW_225760</name>
</gene>
<dbReference type="CDD" id="cd03784">
    <property type="entry name" value="GT1_Gtf-like"/>
    <property type="match status" value="1"/>
</dbReference>
<dbReference type="EMBL" id="BDQV01000354">
    <property type="protein sequence ID" value="GAY63456.1"/>
    <property type="molecule type" value="Genomic_DNA"/>
</dbReference>
<dbReference type="AlphaFoldDB" id="A0A2H5QFR0"/>
<proteinExistence type="predicted"/>
<keyword evidence="3" id="KW-1185">Reference proteome</keyword>
<dbReference type="PANTHER" id="PTHR48045">
    <property type="entry name" value="UDP-GLYCOSYLTRANSFERASE 72B1"/>
    <property type="match status" value="1"/>
</dbReference>
<evidence type="ECO:0000256" key="1">
    <source>
        <dbReference type="ARBA" id="ARBA00022679"/>
    </source>
</evidence>
<dbReference type="PANTHER" id="PTHR48045:SF21">
    <property type="entry name" value="UDP-GLYCOSYLTRANSFERASE 83A1"/>
    <property type="match status" value="1"/>
</dbReference>
<evidence type="ECO:0008006" key="4">
    <source>
        <dbReference type="Google" id="ProtNLM"/>
    </source>
</evidence>
<name>A0A2H5QFR0_CITUN</name>
<organism evidence="2 3">
    <name type="scientific">Citrus unshiu</name>
    <name type="common">Satsuma mandarin</name>
    <name type="synonym">Citrus nobilis var. unshiu</name>
    <dbReference type="NCBI Taxonomy" id="55188"/>
    <lineage>
        <taxon>Eukaryota</taxon>
        <taxon>Viridiplantae</taxon>
        <taxon>Streptophyta</taxon>
        <taxon>Embryophyta</taxon>
        <taxon>Tracheophyta</taxon>
        <taxon>Spermatophyta</taxon>
        <taxon>Magnoliopsida</taxon>
        <taxon>eudicotyledons</taxon>
        <taxon>Gunneridae</taxon>
        <taxon>Pentapetalae</taxon>
        <taxon>rosids</taxon>
        <taxon>malvids</taxon>
        <taxon>Sapindales</taxon>
        <taxon>Rutaceae</taxon>
        <taxon>Aurantioideae</taxon>
        <taxon>Citrus</taxon>
    </lineage>
</organism>
<reference evidence="2 3" key="1">
    <citation type="journal article" date="2017" name="Front. Genet.">
        <title>Draft sequencing of the heterozygous diploid genome of Satsuma (Citrus unshiu Marc.) using a hybrid assembly approach.</title>
        <authorList>
            <person name="Shimizu T."/>
            <person name="Tanizawa Y."/>
            <person name="Mochizuki T."/>
            <person name="Nagasaki H."/>
            <person name="Yoshioka T."/>
            <person name="Toyoda A."/>
            <person name="Fujiyama A."/>
            <person name="Kaminuma E."/>
            <person name="Nakamura Y."/>
        </authorList>
    </citation>
    <scope>NUCLEOTIDE SEQUENCE [LARGE SCALE GENOMIC DNA]</scope>
    <source>
        <strain evidence="3">cv. Miyagawa wase</strain>
    </source>
</reference>
<evidence type="ECO:0000313" key="3">
    <source>
        <dbReference type="Proteomes" id="UP000236630"/>
    </source>
</evidence>
<evidence type="ECO:0000313" key="2">
    <source>
        <dbReference type="EMBL" id="GAY63456.1"/>
    </source>
</evidence>
<accession>A0A2H5QFR0</accession>
<dbReference type="Gene3D" id="3.40.50.2000">
    <property type="entry name" value="Glycogen Phosphorylase B"/>
    <property type="match status" value="2"/>
</dbReference>
<sequence>MIGWAPQQKALNHPSIACFLSHCGWNSTLEGVSNGIPFLCWPYFAEQFLNEKYICDSWKVGLRFDKKESGIITREEIKNRVDQVLGDRDFKARALGLKEKAMSSIREGGSSRKAFQNFLEWVKTNALAHNSPVMGEDEIPLVSSSRAIYTLRFEHKLSTRSHPQTSEVEEHLIRLRTSLAASTSSLGHELNDLQDSCDSVEKILQLQILNVCSTAQNALLQIKESTLGIRSVLCKRGDEEN</sequence>
<protein>
    <recommendedName>
        <fullName evidence="4">UDP-glycosyltransferases domain-containing protein</fullName>
    </recommendedName>
</protein>
<dbReference type="Pfam" id="PF00201">
    <property type="entry name" value="UDPGT"/>
    <property type="match status" value="1"/>
</dbReference>
<keyword evidence="1" id="KW-0808">Transferase</keyword>
<dbReference type="Proteomes" id="UP000236630">
    <property type="component" value="Unassembled WGS sequence"/>
</dbReference>
<dbReference type="GO" id="GO:0008194">
    <property type="term" value="F:UDP-glycosyltransferase activity"/>
    <property type="evidence" value="ECO:0007669"/>
    <property type="project" value="InterPro"/>
</dbReference>